<feature type="binding site" evidence="7">
    <location>
        <position position="216"/>
    </location>
    <ligand>
        <name>Fe cation</name>
        <dbReference type="ChEBI" id="CHEBI:24875"/>
        <note>catalytic</note>
    </ligand>
</feature>
<dbReference type="OrthoDB" id="543511at2759"/>
<comment type="similarity">
    <text evidence="1 8">Belongs to the cysteine dioxygenase family.</text>
</comment>
<keyword evidence="3 7" id="KW-0479">Metal-binding</keyword>
<keyword evidence="5 8" id="KW-0560">Oxidoreductase</keyword>
<evidence type="ECO:0000313" key="11">
    <source>
        <dbReference type="Proteomes" id="UP000554235"/>
    </source>
</evidence>
<comment type="caution">
    <text evidence="10">The sequence shown here is derived from an EMBL/GenBank/DDBJ whole genome shotgun (WGS) entry which is preliminary data.</text>
</comment>
<dbReference type="Proteomes" id="UP000554235">
    <property type="component" value="Unassembled WGS sequence"/>
</dbReference>
<organism evidence="10 11">
    <name type="scientific">Fusarium albosuccineum</name>
    <dbReference type="NCBI Taxonomy" id="1237068"/>
    <lineage>
        <taxon>Eukaryota</taxon>
        <taxon>Fungi</taxon>
        <taxon>Dikarya</taxon>
        <taxon>Ascomycota</taxon>
        <taxon>Pezizomycotina</taxon>
        <taxon>Sordariomycetes</taxon>
        <taxon>Hypocreomycetidae</taxon>
        <taxon>Hypocreales</taxon>
        <taxon>Nectriaceae</taxon>
        <taxon>Fusarium</taxon>
        <taxon>Fusarium decemcellulare species complex</taxon>
    </lineage>
</organism>
<evidence type="ECO:0000256" key="7">
    <source>
        <dbReference type="PIRSR" id="PIRSR610300-51"/>
    </source>
</evidence>
<evidence type="ECO:0000256" key="1">
    <source>
        <dbReference type="ARBA" id="ARBA00006622"/>
    </source>
</evidence>
<proteinExistence type="inferred from homology"/>
<dbReference type="Pfam" id="PF05995">
    <property type="entry name" value="CDO_I"/>
    <property type="match status" value="1"/>
</dbReference>
<sequence length="245" mass="26964">MAPQPTSSDELTGPTLGRRLSPCRRLKMMSIGNCDPQPDAASNNNTTTMAIGMMMKMATAASCTGPNIPNVGPFQEDRFEQLVLRLKDALGPSSGLTSDDVDVEFLTRLMEDYDGSDNQWPKYAFGDHSRGYTRNLVDEGNGKSNLLVLVWTPGKGSPIHDHGNAHCLMKILKGNLTETRYAFPEENEQERPMRVISEKTYKKNAVAYMADELGLHRVSNKGSDFAVSLHRGQPPSSVNDTSRSN</sequence>
<evidence type="ECO:0000256" key="3">
    <source>
        <dbReference type="ARBA" id="ARBA00022723"/>
    </source>
</evidence>
<name>A0A8H4PM55_9HYPO</name>
<reference evidence="10 11" key="1">
    <citation type="submission" date="2020-01" db="EMBL/GenBank/DDBJ databases">
        <title>Identification and distribution of gene clusters putatively required for synthesis of sphingolipid metabolism inhibitors in phylogenetically diverse species of the filamentous fungus Fusarium.</title>
        <authorList>
            <person name="Kim H.-S."/>
            <person name="Busman M."/>
            <person name="Brown D.W."/>
            <person name="Divon H."/>
            <person name="Uhlig S."/>
            <person name="Proctor R.H."/>
        </authorList>
    </citation>
    <scope>NUCLEOTIDE SEQUENCE [LARGE SCALE GENOMIC DNA]</scope>
    <source>
        <strain evidence="10 11">NRRL 20459</strain>
    </source>
</reference>
<dbReference type="InterPro" id="IPR011051">
    <property type="entry name" value="RmlC_Cupin_sf"/>
</dbReference>
<dbReference type="PANTHER" id="PTHR12918:SF1">
    <property type="entry name" value="CYSTEINE DIOXYGENASE TYPE 1"/>
    <property type="match status" value="1"/>
</dbReference>
<dbReference type="GO" id="GO:0017172">
    <property type="term" value="F:cysteine dioxygenase activity"/>
    <property type="evidence" value="ECO:0007669"/>
    <property type="project" value="UniProtKB-UniRule"/>
</dbReference>
<accession>A0A8H4PM55</accession>
<keyword evidence="4 8" id="KW-0223">Dioxygenase</keyword>
<dbReference type="GO" id="GO:0019448">
    <property type="term" value="P:L-cysteine catabolic process"/>
    <property type="evidence" value="ECO:0007669"/>
    <property type="project" value="TreeGrafter"/>
</dbReference>
<dbReference type="InterPro" id="IPR014710">
    <property type="entry name" value="RmlC-like_jellyroll"/>
</dbReference>
<dbReference type="GO" id="GO:0008198">
    <property type="term" value="F:ferrous iron binding"/>
    <property type="evidence" value="ECO:0007669"/>
    <property type="project" value="TreeGrafter"/>
</dbReference>
<evidence type="ECO:0000256" key="4">
    <source>
        <dbReference type="ARBA" id="ARBA00022964"/>
    </source>
</evidence>
<dbReference type="InterPro" id="IPR010300">
    <property type="entry name" value="CDO_1"/>
</dbReference>
<feature type="region of interest" description="Disordered" evidence="9">
    <location>
        <begin position="226"/>
        <end position="245"/>
    </location>
</feature>
<comment type="catalytic activity">
    <reaction evidence="8">
        <text>L-cysteine + O2 = 3-sulfino-L-alanine + H(+)</text>
        <dbReference type="Rhea" id="RHEA:20441"/>
        <dbReference type="ChEBI" id="CHEBI:15378"/>
        <dbReference type="ChEBI" id="CHEBI:15379"/>
        <dbReference type="ChEBI" id="CHEBI:35235"/>
        <dbReference type="ChEBI" id="CHEBI:61085"/>
        <dbReference type="EC" id="1.13.11.20"/>
    </reaction>
</comment>
<evidence type="ECO:0000256" key="9">
    <source>
        <dbReference type="SAM" id="MobiDB-lite"/>
    </source>
</evidence>
<dbReference type="EMBL" id="JAADYS010000130">
    <property type="protein sequence ID" value="KAF4472081.1"/>
    <property type="molecule type" value="Genomic_DNA"/>
</dbReference>
<evidence type="ECO:0000256" key="6">
    <source>
        <dbReference type="ARBA" id="ARBA00023004"/>
    </source>
</evidence>
<dbReference type="SUPFAM" id="SSF51182">
    <property type="entry name" value="RmlC-like cupins"/>
    <property type="match status" value="1"/>
</dbReference>
<protein>
    <recommendedName>
        <fullName evidence="2 8">Cysteine dioxygenase</fullName>
        <ecNumber evidence="2 8">1.13.11.20</ecNumber>
    </recommendedName>
</protein>
<evidence type="ECO:0000256" key="2">
    <source>
        <dbReference type="ARBA" id="ARBA00013133"/>
    </source>
</evidence>
<gene>
    <name evidence="10" type="ORF">FALBO_993</name>
</gene>
<evidence type="ECO:0000313" key="10">
    <source>
        <dbReference type="EMBL" id="KAF4472081.1"/>
    </source>
</evidence>
<dbReference type="Gene3D" id="2.60.120.10">
    <property type="entry name" value="Jelly Rolls"/>
    <property type="match status" value="1"/>
</dbReference>
<comment type="cofactor">
    <cofactor evidence="8">
        <name>Fe cation</name>
        <dbReference type="ChEBI" id="CHEBI:24875"/>
    </cofactor>
    <text evidence="8">Binds 1 Fe cation per subunit.</text>
</comment>
<evidence type="ECO:0000256" key="5">
    <source>
        <dbReference type="ARBA" id="ARBA00023002"/>
    </source>
</evidence>
<dbReference type="AlphaFoldDB" id="A0A8H4PM55"/>
<feature type="binding site" evidence="7">
    <location>
        <position position="160"/>
    </location>
    <ligand>
        <name>Fe cation</name>
        <dbReference type="ChEBI" id="CHEBI:24875"/>
        <note>catalytic</note>
    </ligand>
</feature>
<keyword evidence="11" id="KW-1185">Reference proteome</keyword>
<dbReference type="EC" id="1.13.11.20" evidence="2 8"/>
<feature type="compositionally biased region" description="Polar residues" evidence="9">
    <location>
        <begin position="234"/>
        <end position="245"/>
    </location>
</feature>
<dbReference type="CDD" id="cd10548">
    <property type="entry name" value="cupin_CDO"/>
    <property type="match status" value="1"/>
</dbReference>
<dbReference type="PANTHER" id="PTHR12918">
    <property type="entry name" value="CYSTEINE DIOXYGENASE"/>
    <property type="match status" value="1"/>
</dbReference>
<feature type="binding site" evidence="7">
    <location>
        <position position="162"/>
    </location>
    <ligand>
        <name>Fe cation</name>
        <dbReference type="ChEBI" id="CHEBI:24875"/>
        <note>catalytic</note>
    </ligand>
</feature>
<keyword evidence="6 7" id="KW-0408">Iron</keyword>
<evidence type="ECO:0000256" key="8">
    <source>
        <dbReference type="RuleBase" id="RU366010"/>
    </source>
</evidence>